<proteinExistence type="predicted"/>
<name>A0A5B7CVA9_PORTR</name>
<dbReference type="AlphaFoldDB" id="A0A5B7CVA9"/>
<dbReference type="Proteomes" id="UP000324222">
    <property type="component" value="Unassembled WGS sequence"/>
</dbReference>
<dbReference type="EMBL" id="VSRR010000258">
    <property type="protein sequence ID" value="MPC13108.1"/>
    <property type="molecule type" value="Genomic_DNA"/>
</dbReference>
<keyword evidence="2" id="KW-1185">Reference proteome</keyword>
<evidence type="ECO:0000313" key="2">
    <source>
        <dbReference type="Proteomes" id="UP000324222"/>
    </source>
</evidence>
<evidence type="ECO:0000313" key="1">
    <source>
        <dbReference type="EMBL" id="MPC13108.1"/>
    </source>
</evidence>
<organism evidence="1 2">
    <name type="scientific">Portunus trituberculatus</name>
    <name type="common">Swimming crab</name>
    <name type="synonym">Neptunus trituberculatus</name>
    <dbReference type="NCBI Taxonomy" id="210409"/>
    <lineage>
        <taxon>Eukaryota</taxon>
        <taxon>Metazoa</taxon>
        <taxon>Ecdysozoa</taxon>
        <taxon>Arthropoda</taxon>
        <taxon>Crustacea</taxon>
        <taxon>Multicrustacea</taxon>
        <taxon>Malacostraca</taxon>
        <taxon>Eumalacostraca</taxon>
        <taxon>Eucarida</taxon>
        <taxon>Decapoda</taxon>
        <taxon>Pleocyemata</taxon>
        <taxon>Brachyura</taxon>
        <taxon>Eubrachyura</taxon>
        <taxon>Portunoidea</taxon>
        <taxon>Portunidae</taxon>
        <taxon>Portuninae</taxon>
        <taxon>Portunus</taxon>
    </lineage>
</organism>
<accession>A0A5B7CVA9</accession>
<sequence>MTKYIFFISILCFPLHDYLPPIPLLMREQETEKHYKVTQTGNTITSLSSCAEYCCRRNDAAHSQTTVRISRGPTLRTVL</sequence>
<gene>
    <name evidence="1" type="ORF">E2C01_005829</name>
</gene>
<protein>
    <submittedName>
        <fullName evidence="1">Uncharacterized protein</fullName>
    </submittedName>
</protein>
<comment type="caution">
    <text evidence="1">The sequence shown here is derived from an EMBL/GenBank/DDBJ whole genome shotgun (WGS) entry which is preliminary data.</text>
</comment>
<reference evidence="1 2" key="1">
    <citation type="submission" date="2019-05" db="EMBL/GenBank/DDBJ databases">
        <title>Another draft genome of Portunus trituberculatus and its Hox gene families provides insights of decapod evolution.</title>
        <authorList>
            <person name="Jeong J.-H."/>
            <person name="Song I."/>
            <person name="Kim S."/>
            <person name="Choi T."/>
            <person name="Kim D."/>
            <person name="Ryu S."/>
            <person name="Kim W."/>
        </authorList>
    </citation>
    <scope>NUCLEOTIDE SEQUENCE [LARGE SCALE GENOMIC DNA]</scope>
    <source>
        <tissue evidence="1">Muscle</tissue>
    </source>
</reference>